<dbReference type="Gene3D" id="3.80.10.10">
    <property type="entry name" value="Ribonuclease Inhibitor"/>
    <property type="match status" value="3"/>
</dbReference>
<dbReference type="GO" id="GO:0007165">
    <property type="term" value="P:signal transduction"/>
    <property type="evidence" value="ECO:0007669"/>
    <property type="project" value="TreeGrafter"/>
</dbReference>
<name>A0AAE0SBF2_9BIVA</name>
<evidence type="ECO:0000256" key="6">
    <source>
        <dbReference type="SAM" id="Phobius"/>
    </source>
</evidence>
<keyword evidence="2 6" id="KW-0812">Transmembrane</keyword>
<dbReference type="EMBL" id="JAEAOA010001426">
    <property type="protein sequence ID" value="KAK3588937.1"/>
    <property type="molecule type" value="Genomic_DNA"/>
</dbReference>
<dbReference type="GO" id="GO:0005886">
    <property type="term" value="C:plasma membrane"/>
    <property type="evidence" value="ECO:0007669"/>
    <property type="project" value="TreeGrafter"/>
</dbReference>
<accession>A0AAE0SBF2</accession>
<protein>
    <submittedName>
        <fullName evidence="8">Uncharacterized protein</fullName>
    </submittedName>
</protein>
<feature type="transmembrane region" description="Helical" evidence="6">
    <location>
        <begin position="551"/>
        <end position="577"/>
    </location>
</feature>
<comment type="caution">
    <text evidence="8">The sequence shown here is derived from an EMBL/GenBank/DDBJ whole genome shotgun (WGS) entry which is preliminary data.</text>
</comment>
<evidence type="ECO:0000256" key="1">
    <source>
        <dbReference type="ARBA" id="ARBA00004167"/>
    </source>
</evidence>
<reference evidence="8" key="2">
    <citation type="journal article" date="2021" name="Genome Biol. Evol.">
        <title>Developing a high-quality reference genome for a parasitic bivalve with doubly uniparental inheritance (Bivalvia: Unionida).</title>
        <authorList>
            <person name="Smith C.H."/>
        </authorList>
    </citation>
    <scope>NUCLEOTIDE SEQUENCE</scope>
    <source>
        <strain evidence="8">CHS0354</strain>
        <tissue evidence="8">Mantle</tissue>
    </source>
</reference>
<feature type="chain" id="PRO_5042262492" evidence="7">
    <location>
        <begin position="22"/>
        <end position="606"/>
    </location>
</feature>
<organism evidence="8 9">
    <name type="scientific">Potamilus streckersoni</name>
    <dbReference type="NCBI Taxonomy" id="2493646"/>
    <lineage>
        <taxon>Eukaryota</taxon>
        <taxon>Metazoa</taxon>
        <taxon>Spiralia</taxon>
        <taxon>Lophotrochozoa</taxon>
        <taxon>Mollusca</taxon>
        <taxon>Bivalvia</taxon>
        <taxon>Autobranchia</taxon>
        <taxon>Heteroconchia</taxon>
        <taxon>Palaeoheterodonta</taxon>
        <taxon>Unionida</taxon>
        <taxon>Unionoidea</taxon>
        <taxon>Unionidae</taxon>
        <taxon>Ambleminae</taxon>
        <taxon>Lampsilini</taxon>
        <taxon>Potamilus</taxon>
    </lineage>
</organism>
<proteinExistence type="predicted"/>
<evidence type="ECO:0000256" key="2">
    <source>
        <dbReference type="ARBA" id="ARBA00022692"/>
    </source>
</evidence>
<comment type="subcellular location">
    <subcellularLocation>
        <location evidence="1">Membrane</location>
        <topology evidence="1">Single-pass membrane protein</topology>
    </subcellularLocation>
</comment>
<dbReference type="PANTHER" id="PTHR24365:SF541">
    <property type="entry name" value="PROTEIN TOLL-RELATED"/>
    <property type="match status" value="1"/>
</dbReference>
<keyword evidence="5 6" id="KW-0472">Membrane</keyword>
<dbReference type="AlphaFoldDB" id="A0AAE0SBF2"/>
<evidence type="ECO:0000313" key="9">
    <source>
        <dbReference type="Proteomes" id="UP001195483"/>
    </source>
</evidence>
<dbReference type="Proteomes" id="UP001195483">
    <property type="component" value="Unassembled WGS sequence"/>
</dbReference>
<keyword evidence="9" id="KW-1185">Reference proteome</keyword>
<reference evidence="8" key="1">
    <citation type="journal article" date="2021" name="Genome Biol. Evol.">
        <title>A High-Quality Reference Genome for a Parasitic Bivalve with Doubly Uniparental Inheritance (Bivalvia: Unionida).</title>
        <authorList>
            <person name="Smith C.H."/>
        </authorList>
    </citation>
    <scope>NUCLEOTIDE SEQUENCE</scope>
    <source>
        <strain evidence="8">CHS0354</strain>
    </source>
</reference>
<evidence type="ECO:0000313" key="8">
    <source>
        <dbReference type="EMBL" id="KAK3588937.1"/>
    </source>
</evidence>
<dbReference type="SUPFAM" id="SSF52058">
    <property type="entry name" value="L domain-like"/>
    <property type="match status" value="1"/>
</dbReference>
<dbReference type="GO" id="GO:0038023">
    <property type="term" value="F:signaling receptor activity"/>
    <property type="evidence" value="ECO:0007669"/>
    <property type="project" value="TreeGrafter"/>
</dbReference>
<keyword evidence="4 6" id="KW-1133">Transmembrane helix</keyword>
<feature type="signal peptide" evidence="7">
    <location>
        <begin position="1"/>
        <end position="21"/>
    </location>
</feature>
<dbReference type="InterPro" id="IPR032675">
    <property type="entry name" value="LRR_dom_sf"/>
</dbReference>
<dbReference type="PANTHER" id="PTHR24365">
    <property type="entry name" value="TOLL-LIKE RECEPTOR"/>
    <property type="match status" value="1"/>
</dbReference>
<evidence type="ECO:0000256" key="4">
    <source>
        <dbReference type="ARBA" id="ARBA00022989"/>
    </source>
</evidence>
<keyword evidence="3 7" id="KW-0732">Signal</keyword>
<evidence type="ECO:0000256" key="7">
    <source>
        <dbReference type="SAM" id="SignalP"/>
    </source>
</evidence>
<reference evidence="8" key="3">
    <citation type="submission" date="2023-05" db="EMBL/GenBank/DDBJ databases">
        <authorList>
            <person name="Smith C.H."/>
        </authorList>
    </citation>
    <scope>NUCLEOTIDE SEQUENCE</scope>
    <source>
        <strain evidence="8">CHS0354</strain>
        <tissue evidence="8">Mantle</tissue>
    </source>
</reference>
<evidence type="ECO:0000256" key="5">
    <source>
        <dbReference type="ARBA" id="ARBA00023136"/>
    </source>
</evidence>
<gene>
    <name evidence="8" type="ORF">CHS0354_023697</name>
</gene>
<evidence type="ECO:0000256" key="3">
    <source>
        <dbReference type="ARBA" id="ARBA00022729"/>
    </source>
</evidence>
<sequence>MGFQGLLLLFVLLCAFRRQLMLPVSDICTLTNRSLTCIGIRSQNDFPIVLPFNSNATSAIFVGTKYLLDFPYYPFEHTSWQYLQKLELQNFVRIKSLDENTFLGLWNLKELRITNFTILWKIDRSSLLVLPKLEILDFGHNVNLSFFSIEDLIENTVPNLRQLFLSHLNNAADTPNVIGKSFISAIGTKNLTHLDLSGAKINLIKQNVMESTFANLRYLNLSDTGISWMNTFLFWLPNLETLDITRTQYIYTKTGNITNLPGKSLKRIYANEMIFDDSINNNYSVTINADGGIPLELIMIRKFRAPITAHNITCNGLFHNVSILDLSDGNISYLSHSMLQTFPSLKIAILGGNMLGKMENTTEFGDLFNNNYQLQQVSLAKNGIRKLPEDIFGNNAMLLVIDLHGNHLTNFNINLTRQSNIRYLDLSENNLRNISKSLIDVLESHFETQSGQSIDVFTCKNLSKVESDFNQDSCQQLQAPQNLTLNLAGNPFECDCDNIYFIEWISNTKIDLASKHSLKCSFVGNNLTMCAESLQFIKSKCKGSSTIAPGATMTIVTIGVIVSVVFLVFVVLAVMIWKKKIYCVQEQESDTDEENNDAEELVPSVS</sequence>